<evidence type="ECO:0000313" key="2">
    <source>
        <dbReference type="Proteomes" id="UP000008312"/>
    </source>
</evidence>
<reference evidence="1" key="1">
    <citation type="submission" date="2010-02" db="EMBL/GenBank/DDBJ databases">
        <title>Sequencing and annotation of the Blastocystis hominis genome.</title>
        <authorList>
            <person name="Wincker P."/>
        </authorList>
    </citation>
    <scope>NUCLEOTIDE SEQUENCE</scope>
    <source>
        <strain evidence="1">Singapore isolate B</strain>
    </source>
</reference>
<protein>
    <submittedName>
        <fullName evidence="1">Uncharacterized protein</fullName>
    </submittedName>
</protein>
<accession>D8LXG4</accession>
<gene>
    <name evidence="1" type="ORF">GSBLH_T00001192001</name>
</gene>
<proteinExistence type="predicted"/>
<evidence type="ECO:0000313" key="1">
    <source>
        <dbReference type="EMBL" id="CBK20959.2"/>
    </source>
</evidence>
<name>D8LXG4_BLAHO</name>
<organism evidence="1">
    <name type="scientific">Blastocystis hominis</name>
    <dbReference type="NCBI Taxonomy" id="12968"/>
    <lineage>
        <taxon>Eukaryota</taxon>
        <taxon>Sar</taxon>
        <taxon>Stramenopiles</taxon>
        <taxon>Bigyra</taxon>
        <taxon>Opalozoa</taxon>
        <taxon>Opalinata</taxon>
        <taxon>Blastocystidae</taxon>
        <taxon>Blastocystis</taxon>
    </lineage>
</organism>
<dbReference type="Proteomes" id="UP000008312">
    <property type="component" value="Unassembled WGS sequence"/>
</dbReference>
<dbReference type="GeneID" id="24918467"/>
<sequence>MYSNLARGIYYSLLKKAALFDKEPVLKCLLTQDSLVYYYRKIKNGNQKELTGCQTLLSEFLQDRPVYTFGTSLTAFIKKKAEEDADFSSEESNINILLRLTDYLNHQLNHAKNKDYFAEPSLPAPREDTTPFLCSFLVREFYDRLNPTLLPPNQSSYKGCVLLAHPALVLLDSVCPEREGFENAHYPAFLKYLLDPQQSVYPVVHPMDVFPDSRELFESKHLLIKHAAQLQKQEIPASPGNAQIGSRRRVSVLPPELESEMRGTKVETENPLPPLRSLESWKQWDSVYDRYSSQHPILGEMEENSNRIVLASLGNVSESTRNEMEFVEESNGLLATDEYERVCLDLSRSCGTMKSIPMCVASLSLYSYPFHRIIIIINIEIET</sequence>
<dbReference type="AlphaFoldDB" id="D8LXG4"/>
<dbReference type="EMBL" id="FN668639">
    <property type="protein sequence ID" value="CBK20959.2"/>
    <property type="molecule type" value="Genomic_DNA"/>
</dbReference>
<keyword evidence="2" id="KW-1185">Reference proteome</keyword>
<dbReference type="InParanoid" id="D8LXG4"/>
<dbReference type="OrthoDB" id="10674303at2759"/>
<dbReference type="RefSeq" id="XP_012895007.1">
    <property type="nucleotide sequence ID" value="XM_013039553.1"/>
</dbReference>